<keyword evidence="3" id="KW-1133">Transmembrane helix</keyword>
<protein>
    <submittedName>
        <fullName evidence="5">Sodium/calcium exchanger NCL2</fullName>
    </submittedName>
</protein>
<accession>A0AAW2T3F0</accession>
<evidence type="ECO:0000313" key="5">
    <source>
        <dbReference type="EMBL" id="KAL0399441.1"/>
    </source>
</evidence>
<dbReference type="EMBL" id="JACGWJ010000009">
    <property type="protein sequence ID" value="KAL0399441.1"/>
    <property type="molecule type" value="Genomic_DNA"/>
</dbReference>
<evidence type="ECO:0000256" key="1">
    <source>
        <dbReference type="ARBA" id="ARBA00022449"/>
    </source>
</evidence>
<evidence type="ECO:0000256" key="4">
    <source>
        <dbReference type="SAM" id="SignalP"/>
    </source>
</evidence>
<organism evidence="5">
    <name type="scientific">Sesamum radiatum</name>
    <name type="common">Black benniseed</name>
    <dbReference type="NCBI Taxonomy" id="300843"/>
    <lineage>
        <taxon>Eukaryota</taxon>
        <taxon>Viridiplantae</taxon>
        <taxon>Streptophyta</taxon>
        <taxon>Embryophyta</taxon>
        <taxon>Tracheophyta</taxon>
        <taxon>Spermatophyta</taxon>
        <taxon>Magnoliopsida</taxon>
        <taxon>eudicotyledons</taxon>
        <taxon>Gunneridae</taxon>
        <taxon>Pentapetalae</taxon>
        <taxon>asterids</taxon>
        <taxon>lamiids</taxon>
        <taxon>Lamiales</taxon>
        <taxon>Pedaliaceae</taxon>
        <taxon>Sesamum</taxon>
    </lineage>
</organism>
<dbReference type="InterPro" id="IPR004713">
    <property type="entry name" value="CaH_exchang"/>
</dbReference>
<feature type="signal peptide" evidence="4">
    <location>
        <begin position="1"/>
        <end position="26"/>
    </location>
</feature>
<keyword evidence="1" id="KW-0813">Transport</keyword>
<keyword evidence="1" id="KW-0050">Antiport</keyword>
<gene>
    <name evidence="5" type="ORF">Sradi_2287400</name>
</gene>
<evidence type="ECO:0000256" key="3">
    <source>
        <dbReference type="SAM" id="Phobius"/>
    </source>
</evidence>
<feature type="transmembrane region" description="Helical" evidence="3">
    <location>
        <begin position="148"/>
        <end position="168"/>
    </location>
</feature>
<proteinExistence type="predicted"/>
<dbReference type="PANTHER" id="PTHR31503:SF79">
    <property type="entry name" value="CALCIUM-BINDING EF-HAND PROTEIN"/>
    <property type="match status" value="1"/>
</dbReference>
<reference evidence="5" key="1">
    <citation type="submission" date="2020-06" db="EMBL/GenBank/DDBJ databases">
        <authorList>
            <person name="Li T."/>
            <person name="Hu X."/>
            <person name="Zhang T."/>
            <person name="Song X."/>
            <person name="Zhang H."/>
            <person name="Dai N."/>
            <person name="Sheng W."/>
            <person name="Hou X."/>
            <person name="Wei L."/>
        </authorList>
    </citation>
    <scope>NUCLEOTIDE SEQUENCE</scope>
    <source>
        <strain evidence="5">G02</strain>
        <tissue evidence="5">Leaf</tissue>
    </source>
</reference>
<dbReference type="AlphaFoldDB" id="A0AAW2T3F0"/>
<keyword evidence="3" id="KW-0812">Transmembrane</keyword>
<dbReference type="PANTHER" id="PTHR31503">
    <property type="entry name" value="VACUOLAR CALCIUM ION TRANSPORTER"/>
    <property type="match status" value="1"/>
</dbReference>
<feature type="transmembrane region" description="Helical" evidence="3">
    <location>
        <begin position="108"/>
        <end position="128"/>
    </location>
</feature>
<keyword evidence="3" id="KW-0472">Membrane</keyword>
<sequence>MKPLCLPHTLLLCLIILLLSPTTIISRPLISDGNEFPSNSAVDTIRLKGSGGKSKSESCEQMYGFLPCSDSVWGHVFLIVVYEYLLFHGESYVASGGERIFKILGPGVFGACAFQLIGSLPESLILLASGLLNSKEVAQECVLTGVGLLAGSSILLLTLLWGTCVILGTQEFSDYLRSDAASSSDCPKQKNPLEKLFLSLWPGINSCPFKHNPCVYDVVCGFL</sequence>
<keyword evidence="4" id="KW-0732">Signal</keyword>
<keyword evidence="2" id="KW-0406">Ion transport</keyword>
<feature type="transmembrane region" description="Helical" evidence="3">
    <location>
        <begin position="71"/>
        <end position="87"/>
    </location>
</feature>
<dbReference type="GO" id="GO:0006874">
    <property type="term" value="P:intracellular calcium ion homeostasis"/>
    <property type="evidence" value="ECO:0007669"/>
    <property type="project" value="TreeGrafter"/>
</dbReference>
<dbReference type="GO" id="GO:0015369">
    <property type="term" value="F:calcium:proton antiporter activity"/>
    <property type="evidence" value="ECO:0007669"/>
    <property type="project" value="TreeGrafter"/>
</dbReference>
<dbReference type="GO" id="GO:0016020">
    <property type="term" value="C:membrane"/>
    <property type="evidence" value="ECO:0007669"/>
    <property type="project" value="InterPro"/>
</dbReference>
<reference evidence="5" key="2">
    <citation type="journal article" date="2024" name="Plant">
        <title>Genomic evolution and insights into agronomic trait innovations of Sesamum species.</title>
        <authorList>
            <person name="Miao H."/>
            <person name="Wang L."/>
            <person name="Qu L."/>
            <person name="Liu H."/>
            <person name="Sun Y."/>
            <person name="Le M."/>
            <person name="Wang Q."/>
            <person name="Wei S."/>
            <person name="Zheng Y."/>
            <person name="Lin W."/>
            <person name="Duan Y."/>
            <person name="Cao H."/>
            <person name="Xiong S."/>
            <person name="Wang X."/>
            <person name="Wei L."/>
            <person name="Li C."/>
            <person name="Ma Q."/>
            <person name="Ju M."/>
            <person name="Zhao R."/>
            <person name="Li G."/>
            <person name="Mu C."/>
            <person name="Tian Q."/>
            <person name="Mei H."/>
            <person name="Zhang T."/>
            <person name="Gao T."/>
            <person name="Zhang H."/>
        </authorList>
    </citation>
    <scope>NUCLEOTIDE SEQUENCE</scope>
    <source>
        <strain evidence="5">G02</strain>
    </source>
</reference>
<name>A0AAW2T3F0_SESRA</name>
<evidence type="ECO:0000256" key="2">
    <source>
        <dbReference type="ARBA" id="ARBA00023065"/>
    </source>
</evidence>
<feature type="chain" id="PRO_5043878852" evidence="4">
    <location>
        <begin position="27"/>
        <end position="223"/>
    </location>
</feature>
<comment type="caution">
    <text evidence="5">The sequence shown here is derived from an EMBL/GenBank/DDBJ whole genome shotgun (WGS) entry which is preliminary data.</text>
</comment>